<dbReference type="OMA" id="PSNNSIC"/>
<evidence type="ECO:0000313" key="3">
    <source>
        <dbReference type="Proteomes" id="UP000594261"/>
    </source>
</evidence>
<dbReference type="PANTHER" id="PTHR48006:SF66">
    <property type="entry name" value="PROTEIN KINASE DOMAIN-CONTAINING PROTEIN"/>
    <property type="match status" value="1"/>
</dbReference>
<proteinExistence type="predicted"/>
<dbReference type="GO" id="GO:0016020">
    <property type="term" value="C:membrane"/>
    <property type="evidence" value="ECO:0007669"/>
    <property type="project" value="UniProtKB-SubCell"/>
</dbReference>
<dbReference type="InterPro" id="IPR051824">
    <property type="entry name" value="LRR_Rcpt-Like_S/T_Kinase"/>
</dbReference>
<dbReference type="EnsemblPlants" id="QL05p051142:mrna">
    <property type="protein sequence ID" value="QL05p051142:mrna"/>
    <property type="gene ID" value="QL05p051142"/>
</dbReference>
<evidence type="ECO:0000256" key="1">
    <source>
        <dbReference type="ARBA" id="ARBA00004479"/>
    </source>
</evidence>
<accession>A0A7N2LQS8</accession>
<sequence>MELVDLELGLEFNKEEVLRMIKVALLCTNPSPALRPTMTSVVSMLEGKTVADELAWDLSIYSHERSFGVFRDQFGQNPRPSSMETHSLIQLSNASWNSSSSTSAQDLYSINLDSSEEEEQRWQCGEAKAISPFSPCMSVCV</sequence>
<organism evidence="2 3">
    <name type="scientific">Quercus lobata</name>
    <name type="common">Valley oak</name>
    <dbReference type="NCBI Taxonomy" id="97700"/>
    <lineage>
        <taxon>Eukaryota</taxon>
        <taxon>Viridiplantae</taxon>
        <taxon>Streptophyta</taxon>
        <taxon>Embryophyta</taxon>
        <taxon>Tracheophyta</taxon>
        <taxon>Spermatophyta</taxon>
        <taxon>Magnoliopsida</taxon>
        <taxon>eudicotyledons</taxon>
        <taxon>Gunneridae</taxon>
        <taxon>Pentapetalae</taxon>
        <taxon>rosids</taxon>
        <taxon>fabids</taxon>
        <taxon>Fagales</taxon>
        <taxon>Fagaceae</taxon>
        <taxon>Quercus</taxon>
    </lineage>
</organism>
<protein>
    <recommendedName>
        <fullName evidence="4">LRR receptor-like serine/threonine-protein kinase</fullName>
    </recommendedName>
</protein>
<reference evidence="2" key="2">
    <citation type="submission" date="2021-01" db="UniProtKB">
        <authorList>
            <consortium name="EnsemblPlants"/>
        </authorList>
    </citation>
    <scope>IDENTIFICATION</scope>
</reference>
<comment type="subcellular location">
    <subcellularLocation>
        <location evidence="1">Membrane</location>
        <topology evidence="1">Single-pass type I membrane protein</topology>
    </subcellularLocation>
</comment>
<evidence type="ECO:0000313" key="2">
    <source>
        <dbReference type="EnsemblPlants" id="QL05p051142:mrna"/>
    </source>
</evidence>
<dbReference type="Proteomes" id="UP000594261">
    <property type="component" value="Chromosome 5"/>
</dbReference>
<dbReference type="Gene3D" id="1.10.510.10">
    <property type="entry name" value="Transferase(Phosphotransferase) domain 1"/>
    <property type="match status" value="1"/>
</dbReference>
<reference evidence="2 3" key="1">
    <citation type="journal article" date="2016" name="G3 (Bethesda)">
        <title>First Draft Assembly and Annotation of the Genome of a California Endemic Oak Quercus lobata Nee (Fagaceae).</title>
        <authorList>
            <person name="Sork V.L."/>
            <person name="Fitz-Gibbon S.T."/>
            <person name="Puiu D."/>
            <person name="Crepeau M."/>
            <person name="Gugger P.F."/>
            <person name="Sherman R."/>
            <person name="Stevens K."/>
            <person name="Langley C.H."/>
            <person name="Pellegrini M."/>
            <person name="Salzberg S.L."/>
        </authorList>
    </citation>
    <scope>NUCLEOTIDE SEQUENCE [LARGE SCALE GENOMIC DNA]</scope>
    <source>
        <strain evidence="2 3">cv. SW786</strain>
    </source>
</reference>
<keyword evidence="3" id="KW-1185">Reference proteome</keyword>
<dbReference type="AlphaFoldDB" id="A0A7N2LQS8"/>
<name>A0A7N2LQS8_QUELO</name>
<dbReference type="EMBL" id="LRBV02000005">
    <property type="status" value="NOT_ANNOTATED_CDS"/>
    <property type="molecule type" value="Genomic_DNA"/>
</dbReference>
<dbReference type="PANTHER" id="PTHR48006">
    <property type="entry name" value="LEUCINE-RICH REPEAT-CONTAINING PROTEIN DDB_G0281931-RELATED"/>
    <property type="match status" value="1"/>
</dbReference>
<evidence type="ECO:0008006" key="4">
    <source>
        <dbReference type="Google" id="ProtNLM"/>
    </source>
</evidence>
<dbReference type="InParanoid" id="A0A7N2LQS8"/>
<dbReference type="Gramene" id="QL05p051142:mrna">
    <property type="protein sequence ID" value="QL05p051142:mrna"/>
    <property type="gene ID" value="QL05p051142"/>
</dbReference>